<feature type="chain" id="PRO_5035219984" evidence="1">
    <location>
        <begin position="21"/>
        <end position="102"/>
    </location>
</feature>
<evidence type="ECO:0000313" key="3">
    <source>
        <dbReference type="Proteomes" id="UP000708208"/>
    </source>
</evidence>
<keyword evidence="3" id="KW-1185">Reference proteome</keyword>
<evidence type="ECO:0000256" key="1">
    <source>
        <dbReference type="SAM" id="SignalP"/>
    </source>
</evidence>
<keyword evidence="1" id="KW-0732">Signal</keyword>
<dbReference type="Proteomes" id="UP000708208">
    <property type="component" value="Unassembled WGS sequence"/>
</dbReference>
<feature type="signal peptide" evidence="1">
    <location>
        <begin position="1"/>
        <end position="20"/>
    </location>
</feature>
<protein>
    <submittedName>
        <fullName evidence="2">Uncharacterized protein</fullName>
    </submittedName>
</protein>
<name>A0A8J2LB96_9HEXA</name>
<comment type="caution">
    <text evidence="2">The sequence shown here is derived from an EMBL/GenBank/DDBJ whole genome shotgun (WGS) entry which is preliminary data.</text>
</comment>
<dbReference type="EMBL" id="CAJVCH010563572">
    <property type="protein sequence ID" value="CAG7832113.1"/>
    <property type="molecule type" value="Genomic_DNA"/>
</dbReference>
<reference evidence="2" key="1">
    <citation type="submission" date="2021-06" db="EMBL/GenBank/DDBJ databases">
        <authorList>
            <person name="Hodson N. C."/>
            <person name="Mongue J. A."/>
            <person name="Jaron S. K."/>
        </authorList>
    </citation>
    <scope>NUCLEOTIDE SEQUENCE</scope>
</reference>
<sequence>MIKIRLLCVMAFLTMELAAAACPTCAEDPKPVCKVPGYMANKGFEVPGVDKCYCKHYVLCQPMSSGVLVAIGYTCTQITDRQIVFLPGTRTCGDCPDSATCS</sequence>
<proteinExistence type="predicted"/>
<accession>A0A8J2LB96</accession>
<gene>
    <name evidence="2" type="ORF">AFUS01_LOCUS41818</name>
</gene>
<organism evidence="2 3">
    <name type="scientific">Allacma fusca</name>
    <dbReference type="NCBI Taxonomy" id="39272"/>
    <lineage>
        <taxon>Eukaryota</taxon>
        <taxon>Metazoa</taxon>
        <taxon>Ecdysozoa</taxon>
        <taxon>Arthropoda</taxon>
        <taxon>Hexapoda</taxon>
        <taxon>Collembola</taxon>
        <taxon>Symphypleona</taxon>
        <taxon>Sminthuridae</taxon>
        <taxon>Allacma</taxon>
    </lineage>
</organism>
<dbReference type="AlphaFoldDB" id="A0A8J2LB96"/>
<evidence type="ECO:0000313" key="2">
    <source>
        <dbReference type="EMBL" id="CAG7832113.1"/>
    </source>
</evidence>